<accession>A0A1I4S2S3</accession>
<keyword evidence="1" id="KW-0812">Transmembrane</keyword>
<keyword evidence="3" id="KW-1185">Reference proteome</keyword>
<evidence type="ECO:0000313" key="2">
    <source>
        <dbReference type="EMBL" id="SFM58739.1"/>
    </source>
</evidence>
<dbReference type="Proteomes" id="UP000183287">
    <property type="component" value="Unassembled WGS sequence"/>
</dbReference>
<evidence type="ECO:0000256" key="1">
    <source>
        <dbReference type="SAM" id="Phobius"/>
    </source>
</evidence>
<keyword evidence="1" id="KW-1133">Transmembrane helix</keyword>
<dbReference type="RefSeq" id="WP_074905989.1">
    <property type="nucleotide sequence ID" value="NZ_FOUB01000037.1"/>
</dbReference>
<dbReference type="EMBL" id="FOUB01000037">
    <property type="protein sequence ID" value="SFM58739.1"/>
    <property type="molecule type" value="Genomic_DNA"/>
</dbReference>
<dbReference type="OrthoDB" id="7593790at2"/>
<dbReference type="AlphaFoldDB" id="A0A1I4S2S3"/>
<proteinExistence type="predicted"/>
<protein>
    <submittedName>
        <fullName evidence="2">Uncharacterized protein</fullName>
    </submittedName>
</protein>
<feature type="transmembrane region" description="Helical" evidence="1">
    <location>
        <begin position="313"/>
        <end position="335"/>
    </location>
</feature>
<sequence>MARSLAFWLENFCPTDNENEKTEAELHFNYWSLKEEKINYLDIGVRLSKIGQFDSINFYLPFDFNSLKYEPELGKTVCTSDGLISAIFNCPESNIKPNRENGFYDIDFSLSKKEQPIRFFTRLLAENDNSPGGVKITPQDEKDKGCILKFPRNLFVFDDNRDGYFRFRIGLSNEDEKSITTIDKPNWSIVTNHFVESEIIDFRVNESRNLPDKVKIFLTDKRYLKKIHFFLIRDMYSEYKMSHAAYFRCRILESDLWGKYLFINGNEQTQKQKQKQKQKQMLIYHWKGQNNEGIDHFSAFAKFSGRKIHFKQITLVLLFILVLGVLSGLLSNYIWKKLETHVVSSEQTHDSSLDVQKIRNII</sequence>
<organism evidence="2 3">
    <name type="scientific">Nitrosomonas communis</name>
    <dbReference type="NCBI Taxonomy" id="44574"/>
    <lineage>
        <taxon>Bacteria</taxon>
        <taxon>Pseudomonadati</taxon>
        <taxon>Pseudomonadota</taxon>
        <taxon>Betaproteobacteria</taxon>
        <taxon>Nitrosomonadales</taxon>
        <taxon>Nitrosomonadaceae</taxon>
        <taxon>Nitrosomonas</taxon>
    </lineage>
</organism>
<keyword evidence="1" id="KW-0472">Membrane</keyword>
<reference evidence="3" key="1">
    <citation type="submission" date="2016-10" db="EMBL/GenBank/DDBJ databases">
        <authorList>
            <person name="Varghese N."/>
            <person name="Submissions S."/>
        </authorList>
    </citation>
    <scope>NUCLEOTIDE SEQUENCE [LARGE SCALE GENOMIC DNA]</scope>
    <source>
        <strain evidence="3">Nm44</strain>
    </source>
</reference>
<gene>
    <name evidence="2" type="ORF">SAMN05421863_103711</name>
</gene>
<name>A0A1I4S2S3_9PROT</name>
<evidence type="ECO:0000313" key="3">
    <source>
        <dbReference type="Proteomes" id="UP000183287"/>
    </source>
</evidence>